<dbReference type="InterPro" id="IPR036691">
    <property type="entry name" value="Endo/exonu/phosph_ase_sf"/>
</dbReference>
<evidence type="ECO:0000313" key="2">
    <source>
        <dbReference type="Proteomes" id="UP000078290"/>
    </source>
</evidence>
<dbReference type="Gene3D" id="3.60.10.10">
    <property type="entry name" value="Endonuclease/exonuclease/phosphatase"/>
    <property type="match status" value="1"/>
</dbReference>
<organism evidence="1 2">
    <name type="scientific">Parageobacillus thermoglucosidasius</name>
    <name type="common">Geobacillus thermoglucosidasius</name>
    <dbReference type="NCBI Taxonomy" id="1426"/>
    <lineage>
        <taxon>Bacteria</taxon>
        <taxon>Bacillati</taxon>
        <taxon>Bacillota</taxon>
        <taxon>Bacilli</taxon>
        <taxon>Bacillales</taxon>
        <taxon>Anoxybacillaceae</taxon>
        <taxon>Parageobacillus</taxon>
    </lineage>
</organism>
<dbReference type="EMBL" id="LXMA01000023">
    <property type="protein sequence ID" value="OAT72935.1"/>
    <property type="molecule type" value="Genomic_DNA"/>
</dbReference>
<evidence type="ECO:0000313" key="1">
    <source>
        <dbReference type="EMBL" id="OAT72935.1"/>
    </source>
</evidence>
<dbReference type="Proteomes" id="UP000078290">
    <property type="component" value="Unassembled WGS sequence"/>
</dbReference>
<sequence length="108" mass="11953">MLRKPGDLNSNAGDTGAPTYRNFIDAGFQDVWIEVGKGQGFIRCQDPDLLNAVSALNRRIDLILFKNGWKPIVADLVGKEQRDRTPTAFWPSDHAGIVASLVLKKELC</sequence>
<proteinExistence type="predicted"/>
<reference evidence="2" key="1">
    <citation type="submission" date="2016-05" db="EMBL/GenBank/DDBJ databases">
        <authorList>
            <person name="Wang W."/>
            <person name="Zhu L."/>
        </authorList>
    </citation>
    <scope>NUCLEOTIDE SEQUENCE [LARGE SCALE GENOMIC DNA]</scope>
    <source>
        <strain evidence="2">W-2</strain>
    </source>
</reference>
<accession>A0A1B7KS72</accession>
<protein>
    <submittedName>
        <fullName evidence="1">Uncharacterized protein</fullName>
    </submittedName>
</protein>
<dbReference type="AlphaFoldDB" id="A0A1B7KS72"/>
<gene>
    <name evidence="1" type="ORF">A7K69_08360</name>
</gene>
<comment type="caution">
    <text evidence="1">The sequence shown here is derived from an EMBL/GenBank/DDBJ whole genome shotgun (WGS) entry which is preliminary data.</text>
</comment>
<name>A0A1B7KS72_PARTM</name>
<dbReference type="SUPFAM" id="SSF56219">
    <property type="entry name" value="DNase I-like"/>
    <property type="match status" value="1"/>
</dbReference>